<gene>
    <name evidence="9" type="ORF">GQF01_29950</name>
</gene>
<evidence type="ECO:0000256" key="3">
    <source>
        <dbReference type="ARBA" id="ARBA00022448"/>
    </source>
</evidence>
<dbReference type="AlphaFoldDB" id="A0A6L8V800"/>
<comment type="similarity">
    <text evidence="2">Belongs to the amino acid-polyamine-organocation (APC) superfamily. Spore germination protein (SGP) (TC 2.A.3.9) family.</text>
</comment>
<feature type="transmembrane region" description="Helical" evidence="8">
    <location>
        <begin position="39"/>
        <end position="60"/>
    </location>
</feature>
<dbReference type="GO" id="GO:0016020">
    <property type="term" value="C:membrane"/>
    <property type="evidence" value="ECO:0007669"/>
    <property type="project" value="UniProtKB-SubCell"/>
</dbReference>
<feature type="transmembrane region" description="Helical" evidence="8">
    <location>
        <begin position="304"/>
        <end position="322"/>
    </location>
</feature>
<sequence>MENARLSGWQMFTVTYSLVIGTTYILLPGKLMADAKQYAWLIVVWSTLYGLLLAGVWLYLAKHYPGKGIIEIANEILGKWAGGVVSLLYIFYFIQMASWVTRNLGDFMHGTLMPRTPVPMFIILTLFACAYAVVKGIETIAIVCELITPYMVIAFWLPFSFMLREWDWKYFKVPFDFHILPVMIDTNYAFAFPFMETVALMMLFPFVGQRLKTSYLLGIGIGGLILTLCMFFTIGILGTARGSALVYPIFTIFREMQFSRFIEHLEAVISINILLLVCLKLSILFYCAVLGICQLFKIKRRATVAYPLVWFMSAYSLLFANILENIVWIQKYLFPYYMLFSIIIPILLILLTWIRNIRNKPKLLKNHSTA</sequence>
<keyword evidence="6 8" id="KW-1133">Transmembrane helix</keyword>
<proteinExistence type="inferred from homology"/>
<feature type="transmembrane region" description="Helical" evidence="8">
    <location>
        <begin position="334"/>
        <end position="354"/>
    </location>
</feature>
<feature type="transmembrane region" description="Helical" evidence="8">
    <location>
        <begin position="80"/>
        <end position="100"/>
    </location>
</feature>
<evidence type="ECO:0000256" key="7">
    <source>
        <dbReference type="ARBA" id="ARBA00023136"/>
    </source>
</evidence>
<evidence type="ECO:0000313" key="10">
    <source>
        <dbReference type="Proteomes" id="UP000481087"/>
    </source>
</evidence>
<feature type="transmembrane region" description="Helical" evidence="8">
    <location>
        <begin position="112"/>
        <end position="134"/>
    </location>
</feature>
<feature type="transmembrane region" description="Helical" evidence="8">
    <location>
        <begin position="268"/>
        <end position="292"/>
    </location>
</feature>
<comment type="caution">
    <text evidence="9">The sequence shown here is derived from an EMBL/GenBank/DDBJ whole genome shotgun (WGS) entry which is preliminary data.</text>
</comment>
<keyword evidence="10" id="KW-1185">Reference proteome</keyword>
<evidence type="ECO:0000256" key="1">
    <source>
        <dbReference type="ARBA" id="ARBA00004141"/>
    </source>
</evidence>
<evidence type="ECO:0000256" key="2">
    <source>
        <dbReference type="ARBA" id="ARBA00007998"/>
    </source>
</evidence>
<feature type="transmembrane region" description="Helical" evidence="8">
    <location>
        <begin position="6"/>
        <end position="27"/>
    </location>
</feature>
<keyword evidence="7 8" id="KW-0472">Membrane</keyword>
<keyword evidence="4" id="KW-0309">Germination</keyword>
<comment type="subcellular location">
    <subcellularLocation>
        <location evidence="1">Membrane</location>
        <topology evidence="1">Multi-pass membrane protein</topology>
    </subcellularLocation>
</comment>
<organism evidence="9 10">
    <name type="scientific">Paenibacillus silvestris</name>
    <dbReference type="NCBI Taxonomy" id="2606219"/>
    <lineage>
        <taxon>Bacteria</taxon>
        <taxon>Bacillati</taxon>
        <taxon>Bacillota</taxon>
        <taxon>Bacilli</taxon>
        <taxon>Bacillales</taxon>
        <taxon>Paenibacillaceae</taxon>
        <taxon>Paenibacillus</taxon>
    </lineage>
</organism>
<dbReference type="PANTHER" id="PTHR34975">
    <property type="entry name" value="SPORE GERMINATION PROTEIN A2"/>
    <property type="match status" value="1"/>
</dbReference>
<dbReference type="PANTHER" id="PTHR34975:SF2">
    <property type="entry name" value="SPORE GERMINATION PROTEIN A2"/>
    <property type="match status" value="1"/>
</dbReference>
<dbReference type="EMBL" id="WTUZ01000039">
    <property type="protein sequence ID" value="MZQ86334.1"/>
    <property type="molecule type" value="Genomic_DNA"/>
</dbReference>
<dbReference type="Pfam" id="PF03845">
    <property type="entry name" value="Spore_permease"/>
    <property type="match status" value="1"/>
</dbReference>
<reference evidence="9 10" key="1">
    <citation type="submission" date="2019-12" db="EMBL/GenBank/DDBJ databases">
        <title>Paenibacillus sp. nov. sp. isolated from soil.</title>
        <authorList>
            <person name="Kim J."/>
            <person name="Jeong S.E."/>
            <person name="Jung H.S."/>
            <person name="Jeon C.O."/>
        </authorList>
    </citation>
    <scope>NUCLEOTIDE SEQUENCE [LARGE SCALE GENOMIC DNA]</scope>
    <source>
        <strain evidence="9 10">5J-6</strain>
    </source>
</reference>
<dbReference type="GO" id="GO:0009847">
    <property type="term" value="P:spore germination"/>
    <property type="evidence" value="ECO:0007669"/>
    <property type="project" value="InterPro"/>
</dbReference>
<dbReference type="InterPro" id="IPR004761">
    <property type="entry name" value="Spore_GerAB"/>
</dbReference>
<dbReference type="RefSeq" id="WP_161410758.1">
    <property type="nucleotide sequence ID" value="NZ_WTUZ01000039.1"/>
</dbReference>
<dbReference type="NCBIfam" id="TIGR00912">
    <property type="entry name" value="2A0309"/>
    <property type="match status" value="1"/>
</dbReference>
<accession>A0A6L8V800</accession>
<evidence type="ECO:0000256" key="4">
    <source>
        <dbReference type="ARBA" id="ARBA00022544"/>
    </source>
</evidence>
<name>A0A6L8V800_9BACL</name>
<keyword evidence="3" id="KW-0813">Transport</keyword>
<evidence type="ECO:0000313" key="9">
    <source>
        <dbReference type="EMBL" id="MZQ86334.1"/>
    </source>
</evidence>
<keyword evidence="5 8" id="KW-0812">Transmembrane</keyword>
<evidence type="ECO:0000256" key="6">
    <source>
        <dbReference type="ARBA" id="ARBA00022989"/>
    </source>
</evidence>
<feature type="transmembrane region" description="Helical" evidence="8">
    <location>
        <begin position="215"/>
        <end position="237"/>
    </location>
</feature>
<feature type="transmembrane region" description="Helical" evidence="8">
    <location>
        <begin position="140"/>
        <end position="163"/>
    </location>
</feature>
<protein>
    <submittedName>
        <fullName evidence="9">Endospore germination permease</fullName>
    </submittedName>
</protein>
<evidence type="ECO:0000256" key="8">
    <source>
        <dbReference type="SAM" id="Phobius"/>
    </source>
</evidence>
<evidence type="ECO:0000256" key="5">
    <source>
        <dbReference type="ARBA" id="ARBA00022692"/>
    </source>
</evidence>
<dbReference type="Proteomes" id="UP000481087">
    <property type="component" value="Unassembled WGS sequence"/>
</dbReference>